<gene>
    <name evidence="2" type="ORF">BA20089_08425</name>
</gene>
<name>A0AAD0AB06_9BIFI</name>
<feature type="region of interest" description="Disordered" evidence="1">
    <location>
        <begin position="50"/>
        <end position="73"/>
    </location>
</feature>
<evidence type="ECO:0000313" key="3">
    <source>
        <dbReference type="Proteomes" id="UP000224056"/>
    </source>
</evidence>
<dbReference type="EMBL" id="CP017696">
    <property type="protein sequence ID" value="ATO42123.1"/>
    <property type="molecule type" value="Genomic_DNA"/>
</dbReference>
<proteinExistence type="predicted"/>
<protein>
    <submittedName>
        <fullName evidence="2">Uncharacterized protein</fullName>
    </submittedName>
</protein>
<sequence length="73" mass="8328">MKTGKAPNLPEVHRLRRMTMEPHLLTPGTCVHAIVSPMLLDIPRSKRKIARKTAEGRMRGQMTDPVWKGQVDR</sequence>
<evidence type="ECO:0000313" key="2">
    <source>
        <dbReference type="EMBL" id="ATO42123.1"/>
    </source>
</evidence>
<dbReference type="AlphaFoldDB" id="A0AAD0AB06"/>
<dbReference type="Proteomes" id="UP000224056">
    <property type="component" value="Chromosome"/>
</dbReference>
<reference evidence="2 3" key="1">
    <citation type="submission" date="2016-10" db="EMBL/GenBank/DDBJ databases">
        <title>The whole genome sequencing and assembly of B. asteroides DSM 20089 strain.</title>
        <authorList>
            <person name="Lee Y.-J."/>
            <person name="Park M.-K."/>
            <person name="Yi H."/>
            <person name="Bahn Y.-S."/>
            <person name="Kim J.F."/>
            <person name="Lee D.-W."/>
        </authorList>
    </citation>
    <scope>NUCLEOTIDE SEQUENCE [LARGE SCALE GENOMIC DNA]</scope>
    <source>
        <strain evidence="2 3">DSM 20089</strain>
    </source>
</reference>
<organism evidence="2 3">
    <name type="scientific">Bifidobacterium asteroides DSM 20089</name>
    <dbReference type="NCBI Taxonomy" id="1437594"/>
    <lineage>
        <taxon>Bacteria</taxon>
        <taxon>Bacillati</taxon>
        <taxon>Actinomycetota</taxon>
        <taxon>Actinomycetes</taxon>
        <taxon>Bifidobacteriales</taxon>
        <taxon>Bifidobacteriaceae</taxon>
        <taxon>Bifidobacterium</taxon>
    </lineage>
</organism>
<evidence type="ECO:0000256" key="1">
    <source>
        <dbReference type="SAM" id="MobiDB-lite"/>
    </source>
</evidence>
<accession>A0AAD0AB06</accession>